<protein>
    <submittedName>
        <fullName evidence="2">PelA/Pel-15E family pectate lyase</fullName>
    </submittedName>
</protein>
<dbReference type="InterPro" id="IPR012669">
    <property type="entry name" value="Pectate_lyase"/>
</dbReference>
<gene>
    <name evidence="2" type="ORF">GGR47_001796</name>
</gene>
<proteinExistence type="predicted"/>
<dbReference type="SUPFAM" id="SSF81853">
    <property type="entry name" value="Family 10 polysaccharide lyase"/>
    <property type="match status" value="1"/>
</dbReference>
<dbReference type="NCBIfam" id="TIGR02474">
    <property type="entry name" value="pec_lyase"/>
    <property type="match status" value="1"/>
</dbReference>
<evidence type="ECO:0000313" key="3">
    <source>
        <dbReference type="Proteomes" id="UP000528945"/>
    </source>
</evidence>
<accession>A0AAW3TVY0</accession>
<dbReference type="RefSeq" id="WP_244305121.1">
    <property type="nucleotide sequence ID" value="NZ_JACIDB010000003.1"/>
</dbReference>
<feature type="signal peptide" evidence="1">
    <location>
        <begin position="1"/>
        <end position="17"/>
    </location>
</feature>
<dbReference type="GO" id="GO:0016829">
    <property type="term" value="F:lyase activity"/>
    <property type="evidence" value="ECO:0007669"/>
    <property type="project" value="UniProtKB-KW"/>
</dbReference>
<dbReference type="EMBL" id="JACIDB010000003">
    <property type="protein sequence ID" value="MBB3875555.1"/>
    <property type="molecule type" value="Genomic_DNA"/>
</dbReference>
<reference evidence="2 3" key="1">
    <citation type="submission" date="2020-08" db="EMBL/GenBank/DDBJ databases">
        <title>Genomic Encyclopedia of Type Strains, Phase IV (KMG-IV): sequencing the most valuable type-strain genomes for metagenomic binning, comparative biology and taxonomic classification.</title>
        <authorList>
            <person name="Goeker M."/>
        </authorList>
    </citation>
    <scope>NUCLEOTIDE SEQUENCE [LARGE SCALE GENOMIC DNA]</scope>
    <source>
        <strain evidence="2 3">DSM 15581</strain>
    </source>
</reference>
<keyword evidence="3" id="KW-1185">Reference proteome</keyword>
<sequence length="426" mass="45755">MKRFVLACILATSLAPAAATVIGHMAPPPSLTVDRLADLPPAQRTAWEEYIARSTAAMARDKAALAAERQGLATIPAPPPEGKIKTMPLDRDPAWYADDAARAIADNIISFQTPTGGWGKNQDRSTPARVRGQMYIPFDRKAGAHAAADLAGGWGFVGTIDNDATTTELAFLARAQAGRPGADGARYRTAFAQGIRYLLQAQQPSGGWPQVYPLQGGYHDALTLNDDAMLRATALLQRVAAGTSDYGFVPPALRTAAREAAARALATLLATQVVVDGRRTIWAQQYDPLTLRPVGARNFEPIALATAESAAVLRFLMAEPDPSPAMRAAITAGAAWFAAHGIENHAWTDATAPGGRRLIDQPGAKTLWARFYDPATERPVFGDRDRSIHDDVNAISLERRNGYAWFNTTGANVAAAYAKWRRRYGG</sequence>
<comment type="caution">
    <text evidence="2">The sequence shown here is derived from an EMBL/GenBank/DDBJ whole genome shotgun (WGS) entry which is preliminary data.</text>
</comment>
<evidence type="ECO:0000256" key="1">
    <source>
        <dbReference type="SAM" id="SignalP"/>
    </source>
</evidence>
<dbReference type="AlphaFoldDB" id="A0AAW3TVY0"/>
<name>A0AAW3TVY0_9SPHN</name>
<feature type="chain" id="PRO_5043789348" evidence="1">
    <location>
        <begin position="18"/>
        <end position="426"/>
    </location>
</feature>
<keyword evidence="1" id="KW-0732">Signal</keyword>
<dbReference type="Pfam" id="PF09492">
    <property type="entry name" value="Pec_lyase"/>
    <property type="match status" value="1"/>
</dbReference>
<organism evidence="2 3">
    <name type="scientific">Sphingomonas aquatilis</name>
    <dbReference type="NCBI Taxonomy" id="93063"/>
    <lineage>
        <taxon>Bacteria</taxon>
        <taxon>Pseudomonadati</taxon>
        <taxon>Pseudomonadota</taxon>
        <taxon>Alphaproteobacteria</taxon>
        <taxon>Sphingomonadales</taxon>
        <taxon>Sphingomonadaceae</taxon>
        <taxon>Sphingomonas</taxon>
    </lineage>
</organism>
<keyword evidence="2" id="KW-0456">Lyase</keyword>
<evidence type="ECO:0000313" key="2">
    <source>
        <dbReference type="EMBL" id="MBB3875555.1"/>
    </source>
</evidence>
<dbReference type="Gene3D" id="1.50.10.20">
    <property type="match status" value="1"/>
</dbReference>
<dbReference type="Proteomes" id="UP000528945">
    <property type="component" value="Unassembled WGS sequence"/>
</dbReference>